<keyword evidence="11" id="KW-1185">Reference proteome</keyword>
<keyword evidence="4 6" id="KW-0505">Motor protein</keyword>
<evidence type="ECO:0000256" key="2">
    <source>
        <dbReference type="ARBA" id="ARBA00022840"/>
    </source>
</evidence>
<dbReference type="GO" id="GO:0005524">
    <property type="term" value="F:ATP binding"/>
    <property type="evidence" value="ECO:0007669"/>
    <property type="project" value="UniProtKB-UniRule"/>
</dbReference>
<dbReference type="InterPro" id="IPR000048">
    <property type="entry name" value="IQ_motif_EF-hand-BS"/>
</dbReference>
<sequence length="1735" mass="194286">MAEPTKVWVSTSTIDAILHPSSHKSSRLGMHGSLTLNNNDCGGGGGDPDSRTVDWGWTSATILASGGGGGGSGGMLDGKSDITIQVDDAESTYYRTQIVIPGKAIEDGRVLLQNNHGDDYDDDDIHNSGGSYNDDDEAGHGYPDDLITLTHLHEPAVLHCLRKRYDNDKIYTNTGPILIALNPFKSCNTLYSEKIMRQYWERGEAQMLMGGSVGESSAKQSNGEEDGIREEESRSPKRGNSGRDNTNNDGTITLPPHVYALADATYRSMMLKMDVEGGRGGRSSSSSSCDQSILVSGESGAGKTVTTKFIMKYLAALSERRAEAKKLLTNEESKSPKSFLSKKGPKNNLRRQSDASISSAASVGIEQQVLQSNPILESFGNARTIRNDNSSRFGKFIEIRFNSRGTLVGASIETYLLEKVRLISQAEGERNYHIFYEMLGGMNEEELDHYLLGKYSVEDFKITSVSGTYGRRDGILDADTYDSLVSAMEVMGFSMEQQNDVFRIASAVLHLSNLTILSIKGGEECEIDVENEHLEPILQLLGVTKENLNHALCYFKIEARGQSYTRAVQKDKAEKGLEALMKATYSALFDYLVQTINSSITVQEGSNGSKRAGGQRGTSRGHSSFIGVLDIFGFESFKTNSFEQLCINYCNEALQQQFNLFVLKKEQEEYEHEGINWSFIPFPDNQDVLDLVWKKGYGILNILDDQCRAPGTTDKTFANDMYQKLTNKPRFEANFRQVGARQFGVVHYAGLVEYDTDGFVEKNKDELPHETTDLLLSSSNEFVKELAMIISSSSASDQSKSVRGGKKSVTVGSHFASQLASLRAKIDLTSPHYVRCLKPNGLLVPDNFDPMMIVEQLRCAGVVEAVRVSRVGFPQRYTHSKFISRYRTLALREMKKAAKSSSRKVKPVEVLVDAIARKLADNSLSSKNGSGAAGGDDNFLSVGIQVGKTMVFLRRQAFDVIEKMRKDNMATAAIKVQAIARGYILKRTYREYCDANLQLQCWVRVILAARKVQYAREHISALRIQRDYRKHRARASYIGMLHIVRWCQKRHRGSIDRLRCEKLKRQRHSAVVIQCAARVRQSYLILRKLRNEAKSLKNVAHERDEFRKRMEGMRVEMDQLRLAALKESEDNRLITLENEVKQLKSELATAKRRVEEERLRCAEASELAQSLQVELDSARDTIARMEEKFYEANFAQDRDTNNTTLQLKLDEALHLSRNQDMEIKQLKSELGKVSHETSPTTSLENSTFVSEIELSKETAIISREEDLVEIASLRKELEHAKRQADNDSSEYISLSSELEASRLREENEHIRRKLEQILTDGSLTPQPQSAATAAVSHSEKKLKKEIAKLKEVNKLILKTAEEQNAAFARLEKKNADLRSEIENLQDASIAGLAADANSYGDLKARLAKTESRLKAEEIRAENAVARESKLRAEIADMRHVKDSLMSHQTISEEESCDDMTTLQYEIERLRTELRIAKEEARSSGTFAADDMVPKNELQRLAEAGIQKDFEIAKLKLRVSTQDAQLKSVKEEVTEDDLTFGMRERKEIESDITLAENEGLRSLNEELTKQLDLHMKESEDLKSKLQEESSRSMMEMKAFSVALKGVDELRVAAECMSRQLHFIKKNGYIPPTGLTGEVSAEDIKDAMSAVESMARANQSIDHPSISDFSSAHEKRSFNLWSVMNAVMSPVKVQSMHEDETVATGIFAEPITSPTRNRHKSKRKKKGDGGSIISSFF</sequence>
<dbReference type="EMBL" id="JALLBG020000190">
    <property type="protein sequence ID" value="KAL3760172.1"/>
    <property type="molecule type" value="Genomic_DNA"/>
</dbReference>
<feature type="region of interest" description="Disordered" evidence="8">
    <location>
        <begin position="327"/>
        <end position="353"/>
    </location>
</feature>
<dbReference type="Gene3D" id="1.10.10.820">
    <property type="match status" value="1"/>
</dbReference>
<feature type="region of interest" description="Disordered" evidence="8">
    <location>
        <begin position="211"/>
        <end position="254"/>
    </location>
</feature>
<evidence type="ECO:0000313" key="11">
    <source>
        <dbReference type="Proteomes" id="UP001530293"/>
    </source>
</evidence>
<feature type="binding site" evidence="6">
    <location>
        <begin position="297"/>
        <end position="304"/>
    </location>
    <ligand>
        <name>ATP</name>
        <dbReference type="ChEBI" id="CHEBI:30616"/>
    </ligand>
</feature>
<evidence type="ECO:0000256" key="1">
    <source>
        <dbReference type="ARBA" id="ARBA00022741"/>
    </source>
</evidence>
<dbReference type="Pfam" id="PF00063">
    <property type="entry name" value="Myosin_head"/>
    <property type="match status" value="1"/>
</dbReference>
<feature type="coiled-coil region" evidence="7">
    <location>
        <begin position="1556"/>
        <end position="1590"/>
    </location>
</feature>
<evidence type="ECO:0000256" key="6">
    <source>
        <dbReference type="PROSITE-ProRule" id="PRU00782"/>
    </source>
</evidence>
<evidence type="ECO:0000256" key="7">
    <source>
        <dbReference type="SAM" id="Coils"/>
    </source>
</evidence>
<feature type="coiled-coil region" evidence="7">
    <location>
        <begin position="1360"/>
        <end position="1433"/>
    </location>
</feature>
<comment type="similarity">
    <text evidence="6">Belongs to the TRAFAC class myosin-kinesin ATPase superfamily. Myosin family.</text>
</comment>
<dbReference type="SMART" id="SM00015">
    <property type="entry name" value="IQ"/>
    <property type="match status" value="4"/>
</dbReference>
<keyword evidence="5 6" id="KW-0009">Actin-binding</keyword>
<dbReference type="Gene3D" id="1.20.120.720">
    <property type="entry name" value="Myosin VI head, motor domain, U50 subdomain"/>
    <property type="match status" value="1"/>
</dbReference>
<keyword evidence="2 6" id="KW-0067">ATP-binding</keyword>
<feature type="compositionally biased region" description="Basic residues" evidence="8">
    <location>
        <begin position="1714"/>
        <end position="1724"/>
    </location>
</feature>
<evidence type="ECO:0000259" key="9">
    <source>
        <dbReference type="PROSITE" id="PS51456"/>
    </source>
</evidence>
<dbReference type="GO" id="GO:0016459">
    <property type="term" value="C:myosin complex"/>
    <property type="evidence" value="ECO:0007669"/>
    <property type="project" value="UniProtKB-KW"/>
</dbReference>
<accession>A0ABD3M988</accession>
<dbReference type="PROSITE" id="PS51456">
    <property type="entry name" value="MYOSIN_MOTOR"/>
    <property type="match status" value="1"/>
</dbReference>
<keyword evidence="1 6" id="KW-0547">Nucleotide-binding</keyword>
<keyword evidence="7" id="KW-0175">Coiled coil</keyword>
<dbReference type="CDD" id="cd00124">
    <property type="entry name" value="MYSc"/>
    <property type="match status" value="1"/>
</dbReference>
<feature type="coiled-coil region" evidence="7">
    <location>
        <begin position="1096"/>
        <end position="1188"/>
    </location>
</feature>
<evidence type="ECO:0000256" key="8">
    <source>
        <dbReference type="SAM" id="MobiDB-lite"/>
    </source>
</evidence>
<feature type="coiled-coil region" evidence="7">
    <location>
        <begin position="1263"/>
        <end position="1320"/>
    </location>
</feature>
<feature type="region of interest" description="Disordered" evidence="8">
    <location>
        <begin position="1705"/>
        <end position="1735"/>
    </location>
</feature>
<feature type="compositionally biased region" description="Polar residues" evidence="8">
    <location>
        <begin position="242"/>
        <end position="251"/>
    </location>
</feature>
<dbReference type="InterPro" id="IPR036961">
    <property type="entry name" value="Kinesin_motor_dom_sf"/>
</dbReference>
<dbReference type="PANTHER" id="PTHR13140">
    <property type="entry name" value="MYOSIN"/>
    <property type="match status" value="1"/>
</dbReference>
<dbReference type="GO" id="GO:0003774">
    <property type="term" value="F:cytoskeletal motor activity"/>
    <property type="evidence" value="ECO:0007669"/>
    <property type="project" value="UniProtKB-UniRule"/>
</dbReference>
<dbReference type="PANTHER" id="PTHR13140:SF845">
    <property type="entry name" value="MYOSIN-LIKE PROTEIN"/>
    <property type="match status" value="1"/>
</dbReference>
<dbReference type="PROSITE" id="PS50096">
    <property type="entry name" value="IQ"/>
    <property type="match status" value="2"/>
</dbReference>
<organism evidence="10 11">
    <name type="scientific">Discostella pseudostelligera</name>
    <dbReference type="NCBI Taxonomy" id="259834"/>
    <lineage>
        <taxon>Eukaryota</taxon>
        <taxon>Sar</taxon>
        <taxon>Stramenopiles</taxon>
        <taxon>Ochrophyta</taxon>
        <taxon>Bacillariophyta</taxon>
        <taxon>Coscinodiscophyceae</taxon>
        <taxon>Thalassiosirophycidae</taxon>
        <taxon>Stephanodiscales</taxon>
        <taxon>Stephanodiscaceae</taxon>
        <taxon>Discostella</taxon>
    </lineage>
</organism>
<dbReference type="Proteomes" id="UP001530293">
    <property type="component" value="Unassembled WGS sequence"/>
</dbReference>
<dbReference type="Gene3D" id="1.20.5.4820">
    <property type="match status" value="1"/>
</dbReference>
<name>A0ABD3M988_9STRA</name>
<dbReference type="Gene3D" id="1.20.58.530">
    <property type="match status" value="1"/>
</dbReference>
<gene>
    <name evidence="10" type="ORF">ACHAWU_001682</name>
</gene>
<evidence type="ECO:0000256" key="4">
    <source>
        <dbReference type="ARBA" id="ARBA00023175"/>
    </source>
</evidence>
<evidence type="ECO:0000256" key="5">
    <source>
        <dbReference type="ARBA" id="ARBA00023203"/>
    </source>
</evidence>
<evidence type="ECO:0000256" key="3">
    <source>
        <dbReference type="ARBA" id="ARBA00023123"/>
    </source>
</evidence>
<feature type="region of interest" description="Actin-binding" evidence="6">
    <location>
        <begin position="819"/>
        <end position="841"/>
    </location>
</feature>
<dbReference type="SMART" id="SM00242">
    <property type="entry name" value="MYSc"/>
    <property type="match status" value="1"/>
</dbReference>
<dbReference type="Gene3D" id="3.40.850.10">
    <property type="entry name" value="Kinesin motor domain"/>
    <property type="match status" value="2"/>
</dbReference>
<dbReference type="PRINTS" id="PR00193">
    <property type="entry name" value="MYOSINHEAVY"/>
</dbReference>
<dbReference type="InterPro" id="IPR001609">
    <property type="entry name" value="Myosin_head_motor_dom-like"/>
</dbReference>
<dbReference type="SUPFAM" id="SSF52540">
    <property type="entry name" value="P-loop containing nucleoside triphosphate hydrolases"/>
    <property type="match status" value="1"/>
</dbReference>
<comment type="caution">
    <text evidence="10">The sequence shown here is derived from an EMBL/GenBank/DDBJ whole genome shotgun (WGS) entry which is preliminary data.</text>
</comment>
<feature type="domain" description="Myosin motor" evidence="9">
    <location>
        <begin position="141"/>
        <end position="966"/>
    </location>
</feature>
<dbReference type="InterPro" id="IPR027417">
    <property type="entry name" value="P-loop_NTPase"/>
</dbReference>
<protein>
    <recommendedName>
        <fullName evidence="9">Myosin motor domain-containing protein</fullName>
    </recommendedName>
</protein>
<proteinExistence type="inferred from homology"/>
<feature type="region of interest" description="Disordered" evidence="8">
    <location>
        <begin position="115"/>
        <end position="139"/>
    </location>
</feature>
<dbReference type="GO" id="GO:0003779">
    <property type="term" value="F:actin binding"/>
    <property type="evidence" value="ECO:0007669"/>
    <property type="project" value="UniProtKB-KW"/>
</dbReference>
<keyword evidence="3 6" id="KW-0518">Myosin</keyword>
<reference evidence="10 11" key="1">
    <citation type="submission" date="2024-10" db="EMBL/GenBank/DDBJ databases">
        <title>Updated reference genomes for cyclostephanoid diatoms.</title>
        <authorList>
            <person name="Roberts W.R."/>
            <person name="Alverson A.J."/>
        </authorList>
    </citation>
    <scope>NUCLEOTIDE SEQUENCE [LARGE SCALE GENOMIC DNA]</scope>
    <source>
        <strain evidence="10 11">AJA232-27</strain>
    </source>
</reference>
<evidence type="ECO:0000313" key="10">
    <source>
        <dbReference type="EMBL" id="KAL3760172.1"/>
    </source>
</evidence>